<dbReference type="PANTHER" id="PTHR23235:SF142">
    <property type="entry name" value="ZINC FINGER PROTEIN 384"/>
    <property type="match status" value="1"/>
</dbReference>
<dbReference type="GO" id="GO:0008270">
    <property type="term" value="F:zinc ion binding"/>
    <property type="evidence" value="ECO:0007669"/>
    <property type="project" value="UniProtKB-KW"/>
</dbReference>
<feature type="domain" description="C2H2-type" evidence="7">
    <location>
        <begin position="64"/>
        <end position="93"/>
    </location>
</feature>
<feature type="domain" description="C2H2-type" evidence="7">
    <location>
        <begin position="36"/>
        <end position="63"/>
    </location>
</feature>
<dbReference type="GO" id="GO:0000978">
    <property type="term" value="F:RNA polymerase II cis-regulatory region sequence-specific DNA binding"/>
    <property type="evidence" value="ECO:0007669"/>
    <property type="project" value="TreeGrafter"/>
</dbReference>
<accession>A0A1R2BVE9</accession>
<dbReference type="InterPro" id="IPR013087">
    <property type="entry name" value="Znf_C2H2_type"/>
</dbReference>
<keyword evidence="4" id="KW-0862">Zinc</keyword>
<keyword evidence="5" id="KW-0539">Nucleus</keyword>
<sequence>MKKIFKCSVGECDKTYACEAILKRHILAFHSSVNKFQCGVCKKSLASRQNLKEHMFIHTREKPYVCPEPGCFMSFRQGTHLSAHKKLHQKKAFNLNIQKLYECSWCQEHYEDMPVKNLDYKLPAFIHVPSLAPLPSVF</sequence>
<evidence type="ECO:0000256" key="3">
    <source>
        <dbReference type="ARBA" id="ARBA00022771"/>
    </source>
</evidence>
<feature type="domain" description="C2H2-type" evidence="7">
    <location>
        <begin position="5"/>
        <end position="35"/>
    </location>
</feature>
<dbReference type="Pfam" id="PF00096">
    <property type="entry name" value="zf-C2H2"/>
    <property type="match status" value="2"/>
</dbReference>
<gene>
    <name evidence="8" type="ORF">SteCoe_18901</name>
</gene>
<evidence type="ECO:0000313" key="9">
    <source>
        <dbReference type="Proteomes" id="UP000187209"/>
    </source>
</evidence>
<organism evidence="8 9">
    <name type="scientific">Stentor coeruleus</name>
    <dbReference type="NCBI Taxonomy" id="5963"/>
    <lineage>
        <taxon>Eukaryota</taxon>
        <taxon>Sar</taxon>
        <taxon>Alveolata</taxon>
        <taxon>Ciliophora</taxon>
        <taxon>Postciliodesmatophora</taxon>
        <taxon>Heterotrichea</taxon>
        <taxon>Heterotrichida</taxon>
        <taxon>Stentoridae</taxon>
        <taxon>Stentor</taxon>
    </lineage>
</organism>
<dbReference type="GO" id="GO:0000981">
    <property type="term" value="F:DNA-binding transcription factor activity, RNA polymerase II-specific"/>
    <property type="evidence" value="ECO:0007669"/>
    <property type="project" value="TreeGrafter"/>
</dbReference>
<dbReference type="Gene3D" id="3.30.160.60">
    <property type="entry name" value="Classic Zinc Finger"/>
    <property type="match status" value="2"/>
</dbReference>
<protein>
    <recommendedName>
        <fullName evidence="7">C2H2-type domain-containing protein</fullName>
    </recommendedName>
</protein>
<keyword evidence="3 6" id="KW-0863">Zinc-finger</keyword>
<dbReference type="EMBL" id="MPUH01000409">
    <property type="protein sequence ID" value="OMJ80744.1"/>
    <property type="molecule type" value="Genomic_DNA"/>
</dbReference>
<evidence type="ECO:0000256" key="5">
    <source>
        <dbReference type="ARBA" id="ARBA00023242"/>
    </source>
</evidence>
<evidence type="ECO:0000256" key="6">
    <source>
        <dbReference type="PROSITE-ProRule" id="PRU00042"/>
    </source>
</evidence>
<dbReference type="SMART" id="SM00355">
    <property type="entry name" value="ZnF_C2H2"/>
    <property type="match status" value="3"/>
</dbReference>
<reference evidence="8 9" key="1">
    <citation type="submission" date="2016-11" db="EMBL/GenBank/DDBJ databases">
        <title>The macronuclear genome of Stentor coeruleus: a giant cell with tiny introns.</title>
        <authorList>
            <person name="Slabodnick M."/>
            <person name="Ruby J.G."/>
            <person name="Reiff S.B."/>
            <person name="Swart E.C."/>
            <person name="Gosai S."/>
            <person name="Prabakaran S."/>
            <person name="Witkowska E."/>
            <person name="Larue G.E."/>
            <person name="Fisher S."/>
            <person name="Freeman R.M."/>
            <person name="Gunawardena J."/>
            <person name="Chu W."/>
            <person name="Stover N.A."/>
            <person name="Gregory B.D."/>
            <person name="Nowacki M."/>
            <person name="Derisi J."/>
            <person name="Roy S.W."/>
            <person name="Marshall W.F."/>
            <person name="Sood P."/>
        </authorList>
    </citation>
    <scope>NUCLEOTIDE SEQUENCE [LARGE SCALE GENOMIC DNA]</scope>
    <source>
        <strain evidence="8">WM001</strain>
    </source>
</reference>
<evidence type="ECO:0000256" key="2">
    <source>
        <dbReference type="ARBA" id="ARBA00022737"/>
    </source>
</evidence>
<evidence type="ECO:0000256" key="4">
    <source>
        <dbReference type="ARBA" id="ARBA00022833"/>
    </source>
</evidence>
<name>A0A1R2BVE9_9CILI</name>
<evidence type="ECO:0000256" key="1">
    <source>
        <dbReference type="ARBA" id="ARBA00022723"/>
    </source>
</evidence>
<dbReference type="AlphaFoldDB" id="A0A1R2BVE9"/>
<comment type="caution">
    <text evidence="8">The sequence shown here is derived from an EMBL/GenBank/DDBJ whole genome shotgun (WGS) entry which is preliminary data.</text>
</comment>
<proteinExistence type="predicted"/>
<dbReference type="InterPro" id="IPR036236">
    <property type="entry name" value="Znf_C2H2_sf"/>
</dbReference>
<dbReference type="OrthoDB" id="313247at2759"/>
<dbReference type="PROSITE" id="PS50157">
    <property type="entry name" value="ZINC_FINGER_C2H2_2"/>
    <property type="match status" value="3"/>
</dbReference>
<evidence type="ECO:0000313" key="8">
    <source>
        <dbReference type="EMBL" id="OMJ80744.1"/>
    </source>
</evidence>
<keyword evidence="1" id="KW-0479">Metal-binding</keyword>
<dbReference type="SUPFAM" id="SSF57667">
    <property type="entry name" value="beta-beta-alpha zinc fingers"/>
    <property type="match status" value="2"/>
</dbReference>
<dbReference type="PROSITE" id="PS00028">
    <property type="entry name" value="ZINC_FINGER_C2H2_1"/>
    <property type="match status" value="3"/>
</dbReference>
<dbReference type="PANTHER" id="PTHR23235">
    <property type="entry name" value="KRUEPPEL-LIKE TRANSCRIPTION FACTOR"/>
    <property type="match status" value="1"/>
</dbReference>
<keyword evidence="2" id="KW-0677">Repeat</keyword>
<dbReference type="FunFam" id="3.30.160.60:FF:000446">
    <property type="entry name" value="Zinc finger protein"/>
    <property type="match status" value="1"/>
</dbReference>
<evidence type="ECO:0000259" key="7">
    <source>
        <dbReference type="PROSITE" id="PS50157"/>
    </source>
</evidence>
<dbReference type="Proteomes" id="UP000187209">
    <property type="component" value="Unassembled WGS sequence"/>
</dbReference>
<keyword evidence="9" id="KW-1185">Reference proteome</keyword>